<feature type="signal peptide" evidence="2">
    <location>
        <begin position="1"/>
        <end position="17"/>
    </location>
</feature>
<keyword evidence="1" id="KW-0812">Transmembrane</keyword>
<feature type="transmembrane region" description="Helical" evidence="1">
    <location>
        <begin position="58"/>
        <end position="79"/>
    </location>
</feature>
<dbReference type="AlphaFoldDB" id="A0A6S6ST96"/>
<feature type="transmembrane region" description="Helical" evidence="1">
    <location>
        <begin position="27"/>
        <end position="51"/>
    </location>
</feature>
<evidence type="ECO:0000256" key="2">
    <source>
        <dbReference type="SAM" id="SignalP"/>
    </source>
</evidence>
<evidence type="ECO:0000313" key="3">
    <source>
        <dbReference type="EMBL" id="CAA6811779.1"/>
    </source>
</evidence>
<accession>A0A6S6ST96</accession>
<protein>
    <recommendedName>
        <fullName evidence="4">HupE / UreJ protein</fullName>
    </recommendedName>
</protein>
<dbReference type="EMBL" id="CACVAY010000050">
    <property type="protein sequence ID" value="CAA6811779.1"/>
    <property type="molecule type" value="Genomic_DNA"/>
</dbReference>
<evidence type="ECO:0008006" key="4">
    <source>
        <dbReference type="Google" id="ProtNLM"/>
    </source>
</evidence>
<feature type="transmembrane region" description="Helical" evidence="1">
    <location>
        <begin position="137"/>
        <end position="156"/>
    </location>
</feature>
<feature type="chain" id="PRO_5028058082" description="HupE / UreJ protein" evidence="2">
    <location>
        <begin position="18"/>
        <end position="191"/>
    </location>
</feature>
<gene>
    <name evidence="3" type="ORF">HELGO_WM14285</name>
</gene>
<feature type="transmembrane region" description="Helical" evidence="1">
    <location>
        <begin position="85"/>
        <end position="102"/>
    </location>
</feature>
<dbReference type="Pfam" id="PF04955">
    <property type="entry name" value="HupE_UreJ"/>
    <property type="match status" value="1"/>
</dbReference>
<sequence length="191" mass="20325">MRLILTLLVLIPSSALAHAPIEGMNHFFNGVLHPVLIPAHIILLLATGLLIGRQGDEAIAGAVPVFMVAVIAGVLLSQWAVNLDVAPILLTTAILLGSVLVWGRQLPIMLLRISALTAALLVGIDSSQETFSGEERYIALFGTVVGVSFLVVYVAGMTEVIRKWLHGIPVRVLGSWLVASSLMVLVLGLQK</sequence>
<name>A0A6S6ST96_9GAMM</name>
<dbReference type="InterPro" id="IPR007038">
    <property type="entry name" value="HupE_UreJ"/>
</dbReference>
<reference evidence="3" key="1">
    <citation type="submission" date="2020-01" db="EMBL/GenBank/DDBJ databases">
        <authorList>
            <person name="Meier V. D."/>
            <person name="Meier V D."/>
        </authorList>
    </citation>
    <scope>NUCLEOTIDE SEQUENCE</scope>
    <source>
        <strain evidence="3">HLG_WM_MAG_07</strain>
    </source>
</reference>
<feature type="transmembrane region" description="Helical" evidence="1">
    <location>
        <begin position="168"/>
        <end position="189"/>
    </location>
</feature>
<organism evidence="3">
    <name type="scientific">uncultured Thiotrichaceae bacterium</name>
    <dbReference type="NCBI Taxonomy" id="298394"/>
    <lineage>
        <taxon>Bacteria</taxon>
        <taxon>Pseudomonadati</taxon>
        <taxon>Pseudomonadota</taxon>
        <taxon>Gammaproteobacteria</taxon>
        <taxon>Thiotrichales</taxon>
        <taxon>Thiotrichaceae</taxon>
        <taxon>environmental samples</taxon>
    </lineage>
</organism>
<keyword evidence="1" id="KW-0472">Membrane</keyword>
<evidence type="ECO:0000256" key="1">
    <source>
        <dbReference type="SAM" id="Phobius"/>
    </source>
</evidence>
<proteinExistence type="predicted"/>
<keyword evidence="2" id="KW-0732">Signal</keyword>
<keyword evidence="1" id="KW-1133">Transmembrane helix</keyword>